<protein>
    <submittedName>
        <fullName evidence="4">PhzF family phenazine biosynthesis protein</fullName>
    </submittedName>
</protein>
<dbReference type="PANTHER" id="PTHR13774:SF39">
    <property type="entry name" value="BIOSYNTHESIS PROTEIN, PUTATIVE-RELATED"/>
    <property type="match status" value="1"/>
</dbReference>
<name>A0A561QAN1_9HYPH</name>
<dbReference type="OrthoDB" id="9788221at2"/>
<dbReference type="NCBIfam" id="TIGR00654">
    <property type="entry name" value="PhzF_family"/>
    <property type="match status" value="1"/>
</dbReference>
<dbReference type="GO" id="GO:0016853">
    <property type="term" value="F:isomerase activity"/>
    <property type="evidence" value="ECO:0007669"/>
    <property type="project" value="UniProtKB-KW"/>
</dbReference>
<dbReference type="EMBL" id="VIWP01000012">
    <property type="protein sequence ID" value="TWF47391.1"/>
    <property type="molecule type" value="Genomic_DNA"/>
</dbReference>
<evidence type="ECO:0000256" key="1">
    <source>
        <dbReference type="ARBA" id="ARBA00008270"/>
    </source>
</evidence>
<dbReference type="PANTHER" id="PTHR13774">
    <property type="entry name" value="PHENAZINE BIOSYNTHESIS PROTEIN"/>
    <property type="match status" value="1"/>
</dbReference>
<dbReference type="SUPFAM" id="SSF54506">
    <property type="entry name" value="Diaminopimelate epimerase-like"/>
    <property type="match status" value="1"/>
</dbReference>
<keyword evidence="2" id="KW-0413">Isomerase</keyword>
<accession>A0A561QAN1</accession>
<dbReference type="InterPro" id="IPR003719">
    <property type="entry name" value="Phenazine_PhzF-like"/>
</dbReference>
<evidence type="ECO:0000256" key="2">
    <source>
        <dbReference type="ARBA" id="ARBA00023235"/>
    </source>
</evidence>
<dbReference type="GO" id="GO:0005737">
    <property type="term" value="C:cytoplasm"/>
    <property type="evidence" value="ECO:0007669"/>
    <property type="project" value="TreeGrafter"/>
</dbReference>
<reference evidence="4 5" key="1">
    <citation type="submission" date="2019-06" db="EMBL/GenBank/DDBJ databases">
        <title>Sorghum-associated microbial communities from plants grown in Nebraska, USA.</title>
        <authorList>
            <person name="Schachtman D."/>
        </authorList>
    </citation>
    <scope>NUCLEOTIDE SEQUENCE [LARGE SCALE GENOMIC DNA]</scope>
    <source>
        <strain evidence="4 5">1225</strain>
    </source>
</reference>
<proteinExistence type="inferred from homology"/>
<dbReference type="Pfam" id="PF02567">
    <property type="entry name" value="PhzC-PhzF"/>
    <property type="match status" value="1"/>
</dbReference>
<dbReference type="RefSeq" id="WP_145642607.1">
    <property type="nucleotide sequence ID" value="NZ_VIWP01000012.1"/>
</dbReference>
<organism evidence="4 5">
    <name type="scientific">Neorhizobium alkalisoli</name>
    <dbReference type="NCBI Taxonomy" id="528178"/>
    <lineage>
        <taxon>Bacteria</taxon>
        <taxon>Pseudomonadati</taxon>
        <taxon>Pseudomonadota</taxon>
        <taxon>Alphaproteobacteria</taxon>
        <taxon>Hyphomicrobiales</taxon>
        <taxon>Rhizobiaceae</taxon>
        <taxon>Rhizobium/Agrobacterium group</taxon>
        <taxon>Neorhizobium</taxon>
    </lineage>
</organism>
<dbReference type="Gene3D" id="3.10.310.10">
    <property type="entry name" value="Diaminopimelate Epimerase, Chain A, domain 1"/>
    <property type="match status" value="2"/>
</dbReference>
<sequence length="277" mass="29241">MHIHRIAAFTDRGQGGNPAGVALSEQLPSAEVMQQVAAKVGYSETVFACPNGDGSWRVRYYSPEAEVAFCGHATIALGAVLGQTIGPSSYPLALAHDNIEVSVENRNGVWVSVLRSPPTRSAPANSALMAEALDLFGYTHGDLDPDLPPREANAGVDHLIVPLGSRSALSRMDYDLDRGRRFMRSHGIGTVAFVYRESGALYHARNAFAIGGVLEDPATGAAAAAFAGMLRDLGAIEGSLITIRQGEDMGEPCRIEVELTTVAGSPVNVRGTSRAIV</sequence>
<evidence type="ECO:0000313" key="4">
    <source>
        <dbReference type="EMBL" id="TWF47391.1"/>
    </source>
</evidence>
<dbReference type="Proteomes" id="UP000320653">
    <property type="component" value="Unassembled WGS sequence"/>
</dbReference>
<feature type="active site" evidence="3">
    <location>
        <position position="44"/>
    </location>
</feature>
<dbReference type="PIRSF" id="PIRSF016184">
    <property type="entry name" value="PhzC_PhzF"/>
    <property type="match status" value="1"/>
</dbReference>
<keyword evidence="5" id="KW-1185">Reference proteome</keyword>
<comment type="caution">
    <text evidence="4">The sequence shown here is derived from an EMBL/GenBank/DDBJ whole genome shotgun (WGS) entry which is preliminary data.</text>
</comment>
<dbReference type="AlphaFoldDB" id="A0A561QAN1"/>
<gene>
    <name evidence="4" type="ORF">FHW37_11229</name>
</gene>
<evidence type="ECO:0000313" key="5">
    <source>
        <dbReference type="Proteomes" id="UP000320653"/>
    </source>
</evidence>
<evidence type="ECO:0000256" key="3">
    <source>
        <dbReference type="PIRSR" id="PIRSR016184-1"/>
    </source>
</evidence>
<comment type="similarity">
    <text evidence="1">Belongs to the PhzF family.</text>
</comment>